<reference evidence="3" key="2">
    <citation type="submission" date="2019-10" db="EMBL/GenBank/DDBJ databases">
        <title>Conservation and host-specific expression of non-tandemly repeated heterogenous ribosome RNA gene in arbuscular mycorrhizal fungi.</title>
        <authorList>
            <person name="Maeda T."/>
            <person name="Kobayashi Y."/>
            <person name="Nakagawa T."/>
            <person name="Ezawa T."/>
            <person name="Yamaguchi K."/>
            <person name="Bino T."/>
            <person name="Nishimoto Y."/>
            <person name="Shigenobu S."/>
            <person name="Kawaguchi M."/>
        </authorList>
    </citation>
    <scope>NUCLEOTIDE SEQUENCE</scope>
    <source>
        <strain evidence="3">HR1</strain>
    </source>
</reference>
<feature type="region of interest" description="Disordered" evidence="1">
    <location>
        <begin position="482"/>
        <end position="507"/>
    </location>
</feature>
<feature type="compositionally biased region" description="Polar residues" evidence="1">
    <location>
        <begin position="482"/>
        <end position="499"/>
    </location>
</feature>
<evidence type="ECO:0000256" key="1">
    <source>
        <dbReference type="SAM" id="MobiDB-lite"/>
    </source>
</evidence>
<protein>
    <submittedName>
        <fullName evidence="2">Uncharacterized protein</fullName>
    </submittedName>
</protein>
<sequence>MTTSEGSKRSSIPSVPINYTCNKQQKIGKSSIPRFMVNYSKHAKNGKPHIDATEYYNFKKDKISYSSTNYSEPLKSKNFLRKPIKKVESLLSSIQEKSRQKVVTSLLGKSKIPVPISAKKATVSTPSTLISTLISTKKATRVSHRNCTSPAKTFNTVINTVNTVKRKTSRVLRSNRIKVNQDDSIKNDVTPSCNSPSISAKKSLIPVRKLSQNLFRKRVSPSQPQPSTPKRDDLSSSTPALIKRDELSPTPTLIKRDEMSPTPPFKRDEMSPTPTLFKRDALSPSPLKRDELSPTPPGLSSFSTSNKEINDLECCSLQKSINVEVSTTSSISLPSTPTCDELSSTSTETNDLEQKSIDVEISATSSISLPSTPTCDELSSTSTSNKETNDLEQKSVEMEISTASSVSLPSTPTCDELSSTSTETNDLEQKSIDVEISATSSVSLPSTPTYDELSSTSTSNKETNDLEQKSIDIEISAASSVSLPSTPTCDELSSTSTKTNDLEQKSIDVEISTTSSISLPSTPTYDELSSTSTSHKEANDLICFSLKNTHAYLQKSVNKPEASISITHNVEVSATIIKPELSPISLLHKAEKNLPDIGDKNGEVAPKLFTNVYKRFNKFISKN</sequence>
<dbReference type="Proteomes" id="UP000615446">
    <property type="component" value="Unassembled WGS sequence"/>
</dbReference>
<dbReference type="OrthoDB" id="2396142at2759"/>
<feature type="region of interest" description="Disordered" evidence="1">
    <location>
        <begin position="177"/>
        <end position="305"/>
    </location>
</feature>
<reference evidence="2 4" key="1">
    <citation type="submission" date="2017-11" db="EMBL/GenBank/DDBJ databases">
        <title>The genome of Rhizophagus clarus HR1 reveals common genetic basis of auxotrophy among arbuscular mycorrhizal fungi.</title>
        <authorList>
            <person name="Kobayashi Y."/>
        </authorList>
    </citation>
    <scope>NUCLEOTIDE SEQUENCE [LARGE SCALE GENOMIC DNA]</scope>
    <source>
        <strain evidence="2 4">HR1</strain>
    </source>
</reference>
<feature type="compositionally biased region" description="Basic and acidic residues" evidence="1">
    <location>
        <begin position="254"/>
        <end position="270"/>
    </location>
</feature>
<dbReference type="STRING" id="94130.A0A2Z6R948"/>
<feature type="compositionally biased region" description="Basic and acidic residues" evidence="1">
    <location>
        <begin position="277"/>
        <end position="292"/>
    </location>
</feature>
<comment type="caution">
    <text evidence="2">The sequence shown here is derived from an EMBL/GenBank/DDBJ whole genome shotgun (WGS) entry which is preliminary data.</text>
</comment>
<dbReference type="Proteomes" id="UP000247702">
    <property type="component" value="Unassembled WGS sequence"/>
</dbReference>
<evidence type="ECO:0000313" key="4">
    <source>
        <dbReference type="Proteomes" id="UP000247702"/>
    </source>
</evidence>
<dbReference type="EMBL" id="BLAL01000242">
    <property type="protein sequence ID" value="GES95571.1"/>
    <property type="molecule type" value="Genomic_DNA"/>
</dbReference>
<organism evidence="2 4">
    <name type="scientific">Rhizophagus clarus</name>
    <dbReference type="NCBI Taxonomy" id="94130"/>
    <lineage>
        <taxon>Eukaryota</taxon>
        <taxon>Fungi</taxon>
        <taxon>Fungi incertae sedis</taxon>
        <taxon>Mucoromycota</taxon>
        <taxon>Glomeromycotina</taxon>
        <taxon>Glomeromycetes</taxon>
        <taxon>Glomerales</taxon>
        <taxon>Glomeraceae</taxon>
        <taxon>Rhizophagus</taxon>
    </lineage>
</organism>
<feature type="compositionally biased region" description="Low complexity" evidence="1">
    <location>
        <begin position="326"/>
        <end position="338"/>
    </location>
</feature>
<keyword evidence="4" id="KW-1185">Reference proteome</keyword>
<name>A0A2Z6R948_9GLOM</name>
<dbReference type="AlphaFoldDB" id="A0A2Z6R948"/>
<dbReference type="EMBL" id="BEXD01002223">
    <property type="protein sequence ID" value="GBB97502.1"/>
    <property type="molecule type" value="Genomic_DNA"/>
</dbReference>
<feature type="compositionally biased region" description="Basic and acidic residues" evidence="1">
    <location>
        <begin position="387"/>
        <end position="397"/>
    </location>
</feature>
<proteinExistence type="predicted"/>
<feature type="compositionally biased region" description="Polar residues" evidence="1">
    <location>
        <begin position="187"/>
        <end position="200"/>
    </location>
</feature>
<feature type="compositionally biased region" description="Polar residues" evidence="1">
    <location>
        <begin position="401"/>
        <end position="424"/>
    </location>
</feature>
<evidence type="ECO:0000313" key="3">
    <source>
        <dbReference type="EMBL" id="GES95571.1"/>
    </source>
</evidence>
<feature type="region of interest" description="Disordered" evidence="1">
    <location>
        <begin position="326"/>
        <end position="466"/>
    </location>
</feature>
<feature type="compositionally biased region" description="Polar residues" evidence="1">
    <location>
        <begin position="362"/>
        <end position="386"/>
    </location>
</feature>
<accession>A0A2Z6R948</accession>
<feature type="compositionally biased region" description="Polar residues" evidence="1">
    <location>
        <begin position="437"/>
        <end position="461"/>
    </location>
</feature>
<gene>
    <name evidence="3" type="ORF">RCL2_002223100</name>
    <name evidence="2" type="ORF">RclHR1_00030059</name>
</gene>
<evidence type="ECO:0000313" key="2">
    <source>
        <dbReference type="EMBL" id="GBB97502.1"/>
    </source>
</evidence>